<evidence type="ECO:0000313" key="4">
    <source>
        <dbReference type="EMBL" id="KAL3826329.1"/>
    </source>
</evidence>
<name>A0ABD3SP05_9STRA</name>
<feature type="compositionally biased region" description="Acidic residues" evidence="1">
    <location>
        <begin position="480"/>
        <end position="491"/>
    </location>
</feature>
<dbReference type="AlphaFoldDB" id="A0ABD3SP05"/>
<protein>
    <recommendedName>
        <fullName evidence="3">SAP domain-containing protein</fullName>
    </recommendedName>
</protein>
<accession>A0ABD3SP05</accession>
<evidence type="ECO:0000313" key="5">
    <source>
        <dbReference type="Proteomes" id="UP001530377"/>
    </source>
</evidence>
<dbReference type="InterPro" id="IPR036361">
    <property type="entry name" value="SAP_dom_sf"/>
</dbReference>
<dbReference type="SUPFAM" id="SSF68906">
    <property type="entry name" value="SAP domain"/>
    <property type="match status" value="1"/>
</dbReference>
<dbReference type="Proteomes" id="UP001530377">
    <property type="component" value="Unassembled WGS sequence"/>
</dbReference>
<dbReference type="EMBL" id="JALLPB020000023">
    <property type="protein sequence ID" value="KAL3826329.1"/>
    <property type="molecule type" value="Genomic_DNA"/>
</dbReference>
<evidence type="ECO:0000256" key="2">
    <source>
        <dbReference type="SAM" id="SignalP"/>
    </source>
</evidence>
<feature type="chain" id="PRO_5044811362" description="SAP domain-containing protein" evidence="2">
    <location>
        <begin position="21"/>
        <end position="502"/>
    </location>
</feature>
<dbReference type="Gene3D" id="1.10.720.30">
    <property type="entry name" value="SAP domain"/>
    <property type="match status" value="1"/>
</dbReference>
<organism evidence="4 5">
    <name type="scientific">Cyclostephanos tholiformis</name>
    <dbReference type="NCBI Taxonomy" id="382380"/>
    <lineage>
        <taxon>Eukaryota</taxon>
        <taxon>Sar</taxon>
        <taxon>Stramenopiles</taxon>
        <taxon>Ochrophyta</taxon>
        <taxon>Bacillariophyta</taxon>
        <taxon>Coscinodiscophyceae</taxon>
        <taxon>Thalassiosirophycidae</taxon>
        <taxon>Stephanodiscales</taxon>
        <taxon>Stephanodiscaceae</taxon>
        <taxon>Cyclostephanos</taxon>
    </lineage>
</organism>
<gene>
    <name evidence="4" type="ORF">ACHAXA_003653</name>
</gene>
<comment type="caution">
    <text evidence="4">The sequence shown here is derived from an EMBL/GenBank/DDBJ whole genome shotgun (WGS) entry which is preliminary data.</text>
</comment>
<feature type="signal peptide" evidence="2">
    <location>
        <begin position="1"/>
        <end position="20"/>
    </location>
</feature>
<keyword evidence="5" id="KW-1185">Reference proteome</keyword>
<dbReference type="PROSITE" id="PS50800">
    <property type="entry name" value="SAP"/>
    <property type="match status" value="1"/>
</dbReference>
<feature type="region of interest" description="Disordered" evidence="1">
    <location>
        <begin position="66"/>
        <end position="105"/>
    </location>
</feature>
<evidence type="ECO:0000256" key="1">
    <source>
        <dbReference type="SAM" id="MobiDB-lite"/>
    </source>
</evidence>
<feature type="compositionally biased region" description="Basic and acidic residues" evidence="1">
    <location>
        <begin position="90"/>
        <end position="105"/>
    </location>
</feature>
<dbReference type="SMART" id="SM00513">
    <property type="entry name" value="SAP"/>
    <property type="match status" value="1"/>
</dbReference>
<dbReference type="InterPro" id="IPR003034">
    <property type="entry name" value="SAP_dom"/>
</dbReference>
<dbReference type="Pfam" id="PF02037">
    <property type="entry name" value="SAP"/>
    <property type="match status" value="1"/>
</dbReference>
<keyword evidence="2" id="KW-0732">Signal</keyword>
<feature type="region of interest" description="Disordered" evidence="1">
    <location>
        <begin position="474"/>
        <end position="502"/>
    </location>
</feature>
<sequence length="502" mass="55220">MVLKAISAVCILLFLRIVRAAAILLPNNFAGFAFTSGFRGHSTRSYKRRVVAAWVDIEPELANQIEDTRSSAGMVTESERADEDATQEFRSNRRDDTNSDDTDRSTNIEAFERSVMRPPEALRRNKVKIPPHTALAQVLANQYGIDLASVPTSSGEPGSKITAEDVEYHAWMVAQPPCTAEALKMAYSLSLDLNSLYDDDDREYVMSTADIQLYVENSRSLNMSTQTVKKGTILDNNSAQSSKKRIKQMKALDKRMEQNMAMLLDKTQRLAKTLTGGIIQQAQLQVLSISRSSINDESVSRKGFVNMMGENANVIHSIRDFDVNLANVIQEALSTAGKSSTPTTRDIIDGKGGISIINDELASEKGFVKMMGENVNDVHSIEDFDVNLANVIQEALSAAGESSPPTTKQTFYGEGAESSLLVAGTFSIENELPSMTCAQLKERLRLRGMKVSGKKADLVERLLFGCEDNGAINHNHNSEGENENDDDDDGNVDNIPFFATLR</sequence>
<reference evidence="4 5" key="1">
    <citation type="submission" date="2024-10" db="EMBL/GenBank/DDBJ databases">
        <title>Updated reference genomes for cyclostephanoid diatoms.</title>
        <authorList>
            <person name="Roberts W.R."/>
            <person name="Alverson A.J."/>
        </authorList>
    </citation>
    <scope>NUCLEOTIDE SEQUENCE [LARGE SCALE GENOMIC DNA]</scope>
    <source>
        <strain evidence="4 5">AJA228-03</strain>
    </source>
</reference>
<evidence type="ECO:0000259" key="3">
    <source>
        <dbReference type="PROSITE" id="PS50800"/>
    </source>
</evidence>
<proteinExistence type="predicted"/>
<feature type="domain" description="SAP" evidence="3">
    <location>
        <begin position="432"/>
        <end position="466"/>
    </location>
</feature>